<accession>A0A812VCF6</accession>
<proteinExistence type="predicted"/>
<sequence>AARATASAHFARKFDARRTGGLQRRLDLAAARDVQTSAEPLRAADGWDKAALQMVLLQLSGESVLPGVQPEQWHLEHSPGEPRLQRICHRQVCVIERLAAPPRFQEEAQDSAATTALLRFVLGIRIGVGWDSEKRVFTGPSSLLPLHAQGHHRAAVLYLSGRANYGPE</sequence>
<dbReference type="EMBL" id="CAJNIZ010041446">
    <property type="protein sequence ID" value="CAE7614615.1"/>
    <property type="molecule type" value="Genomic_DNA"/>
</dbReference>
<reference evidence="1" key="1">
    <citation type="submission" date="2021-02" db="EMBL/GenBank/DDBJ databases">
        <authorList>
            <person name="Dougan E. K."/>
            <person name="Rhodes N."/>
            <person name="Thang M."/>
            <person name="Chan C."/>
        </authorList>
    </citation>
    <scope>NUCLEOTIDE SEQUENCE</scope>
</reference>
<gene>
    <name evidence="1" type="ORF">SPIL2461_LOCUS16162</name>
</gene>
<feature type="non-terminal residue" evidence="1">
    <location>
        <position position="168"/>
    </location>
</feature>
<evidence type="ECO:0000313" key="1">
    <source>
        <dbReference type="EMBL" id="CAE7614615.1"/>
    </source>
</evidence>
<dbReference type="Proteomes" id="UP000649617">
    <property type="component" value="Unassembled WGS sequence"/>
</dbReference>
<evidence type="ECO:0000313" key="2">
    <source>
        <dbReference type="Proteomes" id="UP000649617"/>
    </source>
</evidence>
<protein>
    <submittedName>
        <fullName evidence="1">Uncharacterized protein</fullName>
    </submittedName>
</protein>
<name>A0A812VCF6_SYMPI</name>
<keyword evidence="2" id="KW-1185">Reference proteome</keyword>
<feature type="non-terminal residue" evidence="1">
    <location>
        <position position="1"/>
    </location>
</feature>
<comment type="caution">
    <text evidence="1">The sequence shown here is derived from an EMBL/GenBank/DDBJ whole genome shotgun (WGS) entry which is preliminary data.</text>
</comment>
<organism evidence="1 2">
    <name type="scientific">Symbiodinium pilosum</name>
    <name type="common">Dinoflagellate</name>
    <dbReference type="NCBI Taxonomy" id="2952"/>
    <lineage>
        <taxon>Eukaryota</taxon>
        <taxon>Sar</taxon>
        <taxon>Alveolata</taxon>
        <taxon>Dinophyceae</taxon>
        <taxon>Suessiales</taxon>
        <taxon>Symbiodiniaceae</taxon>
        <taxon>Symbiodinium</taxon>
    </lineage>
</organism>
<dbReference type="AlphaFoldDB" id="A0A812VCF6"/>